<evidence type="ECO:0000313" key="2">
    <source>
        <dbReference type="Proteomes" id="UP000479132"/>
    </source>
</evidence>
<reference evidence="1 2" key="1">
    <citation type="submission" date="2020-02" db="EMBL/GenBank/DDBJ databases">
        <title>Aliifodinibius halophilus 2W32, complete genome.</title>
        <authorList>
            <person name="Li Y."/>
            <person name="Wu S."/>
        </authorList>
    </citation>
    <scope>NUCLEOTIDE SEQUENCE [LARGE SCALE GENOMIC DNA]</scope>
    <source>
        <strain evidence="1 2">2W32</strain>
    </source>
</reference>
<gene>
    <name evidence="1" type="ORF">G3569_16995</name>
</gene>
<dbReference type="RefSeq" id="WP_165271286.1">
    <property type="nucleotide sequence ID" value="NZ_JAALLS010000032.1"/>
</dbReference>
<dbReference type="EMBL" id="JAALLS010000032">
    <property type="protein sequence ID" value="NGP90057.1"/>
    <property type="molecule type" value="Genomic_DNA"/>
</dbReference>
<proteinExistence type="predicted"/>
<keyword evidence="2" id="KW-1185">Reference proteome</keyword>
<accession>A0A6M1T781</accession>
<comment type="caution">
    <text evidence="1">The sequence shown here is derived from an EMBL/GenBank/DDBJ whole genome shotgun (WGS) entry which is preliminary data.</text>
</comment>
<organism evidence="1 2">
    <name type="scientific">Fodinibius halophilus</name>
    <dbReference type="NCBI Taxonomy" id="1736908"/>
    <lineage>
        <taxon>Bacteria</taxon>
        <taxon>Pseudomonadati</taxon>
        <taxon>Balneolota</taxon>
        <taxon>Balneolia</taxon>
        <taxon>Balneolales</taxon>
        <taxon>Balneolaceae</taxon>
        <taxon>Fodinibius</taxon>
    </lineage>
</organism>
<sequence>MKLIKLSDQYLNFDNVTHILDDGDEITVMFNTQDDNRIYLTRFEGNDVKKLREWLEKNAEQVN</sequence>
<evidence type="ECO:0000313" key="1">
    <source>
        <dbReference type="EMBL" id="NGP90057.1"/>
    </source>
</evidence>
<dbReference type="AlphaFoldDB" id="A0A6M1T781"/>
<dbReference type="Proteomes" id="UP000479132">
    <property type="component" value="Unassembled WGS sequence"/>
</dbReference>
<name>A0A6M1T781_9BACT</name>
<protein>
    <submittedName>
        <fullName evidence="1">Uncharacterized protein</fullName>
    </submittedName>
</protein>